<comment type="caution">
    <text evidence="1">The sequence shown here is derived from an EMBL/GenBank/DDBJ whole genome shotgun (WGS) entry which is preliminary data.</text>
</comment>
<keyword evidence="2" id="KW-1185">Reference proteome</keyword>
<dbReference type="AlphaFoldDB" id="A0A5B6VLV2"/>
<organism evidence="1 2">
    <name type="scientific">Gossypium australe</name>
    <dbReference type="NCBI Taxonomy" id="47621"/>
    <lineage>
        <taxon>Eukaryota</taxon>
        <taxon>Viridiplantae</taxon>
        <taxon>Streptophyta</taxon>
        <taxon>Embryophyta</taxon>
        <taxon>Tracheophyta</taxon>
        <taxon>Spermatophyta</taxon>
        <taxon>Magnoliopsida</taxon>
        <taxon>eudicotyledons</taxon>
        <taxon>Gunneridae</taxon>
        <taxon>Pentapetalae</taxon>
        <taxon>rosids</taxon>
        <taxon>malvids</taxon>
        <taxon>Malvales</taxon>
        <taxon>Malvaceae</taxon>
        <taxon>Malvoideae</taxon>
        <taxon>Gossypium</taxon>
    </lineage>
</organism>
<evidence type="ECO:0000313" key="2">
    <source>
        <dbReference type="Proteomes" id="UP000325315"/>
    </source>
</evidence>
<accession>A0A5B6VLV2</accession>
<evidence type="ECO:0000313" key="1">
    <source>
        <dbReference type="EMBL" id="KAA3470047.1"/>
    </source>
</evidence>
<gene>
    <name evidence="1" type="ORF">EPI10_015787</name>
</gene>
<sequence>MVNPNVEVEDGPIDKEEEVQFKKFLDAIKQLYINITLAEALEQMSNYVKFMKDIVSKKNETWRVQDCNIDEGVQCILIE</sequence>
<name>A0A5B6VLV2_9ROSI</name>
<dbReference type="Proteomes" id="UP000325315">
    <property type="component" value="Unassembled WGS sequence"/>
</dbReference>
<protein>
    <submittedName>
        <fullName evidence="1">Retrovirus-related Pol polyprotein from transposon 17.6</fullName>
    </submittedName>
</protein>
<reference evidence="2" key="1">
    <citation type="journal article" date="2019" name="Plant Biotechnol. J.">
        <title>Genome sequencing of the Australian wild diploid species Gossypium australe highlights disease resistance and delayed gland morphogenesis.</title>
        <authorList>
            <person name="Cai Y."/>
            <person name="Cai X."/>
            <person name="Wang Q."/>
            <person name="Wang P."/>
            <person name="Zhang Y."/>
            <person name="Cai C."/>
            <person name="Xu Y."/>
            <person name="Wang K."/>
            <person name="Zhou Z."/>
            <person name="Wang C."/>
            <person name="Geng S."/>
            <person name="Li B."/>
            <person name="Dong Q."/>
            <person name="Hou Y."/>
            <person name="Wang H."/>
            <person name="Ai P."/>
            <person name="Liu Z."/>
            <person name="Yi F."/>
            <person name="Sun M."/>
            <person name="An G."/>
            <person name="Cheng J."/>
            <person name="Zhang Y."/>
            <person name="Shi Q."/>
            <person name="Xie Y."/>
            <person name="Shi X."/>
            <person name="Chang Y."/>
            <person name="Huang F."/>
            <person name="Chen Y."/>
            <person name="Hong S."/>
            <person name="Mi L."/>
            <person name="Sun Q."/>
            <person name="Zhang L."/>
            <person name="Zhou B."/>
            <person name="Peng R."/>
            <person name="Zhang X."/>
            <person name="Liu F."/>
        </authorList>
    </citation>
    <scope>NUCLEOTIDE SEQUENCE [LARGE SCALE GENOMIC DNA]</scope>
    <source>
        <strain evidence="2">cv. PA1801</strain>
    </source>
</reference>
<dbReference type="OrthoDB" id="1424208at2759"/>
<dbReference type="EMBL" id="SMMG02000006">
    <property type="protein sequence ID" value="KAA3470047.1"/>
    <property type="molecule type" value="Genomic_DNA"/>
</dbReference>
<proteinExistence type="predicted"/>